<protein>
    <submittedName>
        <fullName evidence="2">Fis family transcriptional regulator</fullName>
    </submittedName>
</protein>
<dbReference type="GO" id="GO:0003677">
    <property type="term" value="F:DNA binding"/>
    <property type="evidence" value="ECO:0007669"/>
    <property type="project" value="InterPro"/>
</dbReference>
<dbReference type="OrthoDB" id="9809434at2"/>
<evidence type="ECO:0000259" key="1">
    <source>
        <dbReference type="Pfam" id="PF13744"/>
    </source>
</evidence>
<reference evidence="3" key="1">
    <citation type="submission" date="2017-08" db="EMBL/GenBank/DDBJ databases">
        <authorList>
            <person name="Grouzdev D.S."/>
            <person name="Gaisin V.A."/>
            <person name="Rysina M.S."/>
            <person name="Gorlenko V.M."/>
        </authorList>
    </citation>
    <scope>NUCLEOTIDE SEQUENCE [LARGE SCALE GENOMIC DNA]</scope>
    <source>
        <strain evidence="3">Kir15-3F</strain>
    </source>
</reference>
<dbReference type="RefSeq" id="WP_097646059.1">
    <property type="nucleotide sequence ID" value="NZ_NQWI01000203.1"/>
</dbReference>
<organism evidence="2 3">
    <name type="scientific">Candidatus Viridilinea mediisalina</name>
    <dbReference type="NCBI Taxonomy" id="2024553"/>
    <lineage>
        <taxon>Bacteria</taxon>
        <taxon>Bacillati</taxon>
        <taxon>Chloroflexota</taxon>
        <taxon>Chloroflexia</taxon>
        <taxon>Chloroflexales</taxon>
        <taxon>Chloroflexineae</taxon>
        <taxon>Oscillochloridaceae</taxon>
        <taxon>Candidatus Viridilinea</taxon>
    </lineage>
</organism>
<gene>
    <name evidence="2" type="ORF">CJ255_21145</name>
</gene>
<dbReference type="AlphaFoldDB" id="A0A2A6RDT1"/>
<dbReference type="EMBL" id="NQWI01000203">
    <property type="protein sequence ID" value="PDW00058.1"/>
    <property type="molecule type" value="Genomic_DNA"/>
</dbReference>
<dbReference type="InterPro" id="IPR010982">
    <property type="entry name" value="Lambda_DNA-bd_dom_sf"/>
</dbReference>
<sequence length="94" mass="10556">MSINPHIGSSLDEFLVEEGIYEQVHEVAIKRVLAWQIEQGMKEEGLSKSAMAERMGTSRPALDRLLDPNNPAVTLKTLFRAAQCLGKQLHIELR</sequence>
<dbReference type="Proteomes" id="UP000220527">
    <property type="component" value="Unassembled WGS sequence"/>
</dbReference>
<dbReference type="Pfam" id="PF13744">
    <property type="entry name" value="HTH_37"/>
    <property type="match status" value="1"/>
</dbReference>
<accession>A0A2A6RDT1</accession>
<evidence type="ECO:0000313" key="3">
    <source>
        <dbReference type="Proteomes" id="UP000220527"/>
    </source>
</evidence>
<comment type="caution">
    <text evidence="2">The sequence shown here is derived from an EMBL/GenBank/DDBJ whole genome shotgun (WGS) entry which is preliminary data.</text>
</comment>
<dbReference type="InterPro" id="IPR039554">
    <property type="entry name" value="HigA2-like_HTH"/>
</dbReference>
<dbReference type="SUPFAM" id="SSF47413">
    <property type="entry name" value="lambda repressor-like DNA-binding domains"/>
    <property type="match status" value="1"/>
</dbReference>
<feature type="domain" description="HigA2-like helix-turn-helix" evidence="1">
    <location>
        <begin position="22"/>
        <end position="92"/>
    </location>
</feature>
<evidence type="ECO:0000313" key="2">
    <source>
        <dbReference type="EMBL" id="PDW00058.1"/>
    </source>
</evidence>
<name>A0A2A6RDT1_9CHLR</name>
<proteinExistence type="predicted"/>
<keyword evidence="3" id="KW-1185">Reference proteome</keyword>
<dbReference type="Gene3D" id="1.10.260.40">
    <property type="entry name" value="lambda repressor-like DNA-binding domains"/>
    <property type="match status" value="1"/>
</dbReference>